<evidence type="ECO:0000256" key="1">
    <source>
        <dbReference type="ARBA" id="ARBA00022598"/>
    </source>
</evidence>
<evidence type="ECO:0000259" key="7">
    <source>
        <dbReference type="PROSITE" id="PS51733"/>
    </source>
</evidence>
<dbReference type="EC" id="6.3.4.15" evidence="6"/>
<dbReference type="InterPro" id="IPR004143">
    <property type="entry name" value="BPL_LPL_catalytic"/>
</dbReference>
<evidence type="ECO:0000256" key="3">
    <source>
        <dbReference type="ARBA" id="ARBA00022840"/>
    </source>
</evidence>
<keyword evidence="4 6" id="KW-0092">Biotin</keyword>
<evidence type="ECO:0000313" key="8">
    <source>
        <dbReference type="EMBL" id="MBB6523911.1"/>
    </source>
</evidence>
<comment type="catalytic activity">
    <reaction evidence="5 6">
        <text>biotin + L-lysyl-[protein] + ATP = N(6)-biotinyl-L-lysyl-[protein] + AMP + diphosphate + H(+)</text>
        <dbReference type="Rhea" id="RHEA:11756"/>
        <dbReference type="Rhea" id="RHEA-COMP:9752"/>
        <dbReference type="Rhea" id="RHEA-COMP:10505"/>
        <dbReference type="ChEBI" id="CHEBI:15378"/>
        <dbReference type="ChEBI" id="CHEBI:29969"/>
        <dbReference type="ChEBI" id="CHEBI:30616"/>
        <dbReference type="ChEBI" id="CHEBI:33019"/>
        <dbReference type="ChEBI" id="CHEBI:57586"/>
        <dbReference type="ChEBI" id="CHEBI:83144"/>
        <dbReference type="ChEBI" id="CHEBI:456215"/>
        <dbReference type="EC" id="6.3.4.15"/>
    </reaction>
</comment>
<dbReference type="PANTHER" id="PTHR12835">
    <property type="entry name" value="BIOTIN PROTEIN LIGASE"/>
    <property type="match status" value="1"/>
</dbReference>
<dbReference type="AlphaFoldDB" id="A0A7X0JZ14"/>
<dbReference type="Pfam" id="PF02237">
    <property type="entry name" value="BPL_C"/>
    <property type="match status" value="1"/>
</dbReference>
<dbReference type="HAMAP" id="MF_00978">
    <property type="entry name" value="Bifunct_BirA"/>
    <property type="match status" value="1"/>
</dbReference>
<gene>
    <name evidence="6" type="primary">birA</name>
    <name evidence="8" type="ORF">HNR48_004232</name>
</gene>
<comment type="function">
    <text evidence="6">Acts both as a biotin--[acetyl-CoA-carboxylase] ligase and a biotin-operon repressor. In the presence of ATP, BirA activates biotin to form the BirA-biotinyl-5'-adenylate (BirA-bio-5'-AMP or holoBirA) complex. HoloBirA can either transfer the biotinyl moiety to the biotin carboxyl carrier protein (BCCP) subunit of acetyl-CoA carboxylase, or bind to the biotin operator site and inhibit transcription of the operon.</text>
</comment>
<dbReference type="PROSITE" id="PS51733">
    <property type="entry name" value="BPL_LPL_CATALYTIC"/>
    <property type="match status" value="1"/>
</dbReference>
<dbReference type="Pfam" id="PF08279">
    <property type="entry name" value="HTH_11"/>
    <property type="match status" value="1"/>
</dbReference>
<dbReference type="InterPro" id="IPR030855">
    <property type="entry name" value="Bifunct_BirA"/>
</dbReference>
<keyword evidence="9" id="KW-1185">Reference proteome</keyword>
<feature type="binding site" evidence="6">
    <location>
        <position position="111"/>
    </location>
    <ligand>
        <name>biotin</name>
        <dbReference type="ChEBI" id="CHEBI:57586"/>
    </ligand>
</feature>
<dbReference type="GO" id="GO:0003677">
    <property type="term" value="F:DNA binding"/>
    <property type="evidence" value="ECO:0007669"/>
    <property type="project" value="UniProtKB-UniRule"/>
</dbReference>
<dbReference type="NCBIfam" id="NF008847">
    <property type="entry name" value="PRK11886.1-2"/>
    <property type="match status" value="1"/>
</dbReference>
<keyword evidence="6" id="KW-0238">DNA-binding</keyword>
<dbReference type="RefSeq" id="WP_208020295.1">
    <property type="nucleotide sequence ID" value="NZ_JAAONY010000005.1"/>
</dbReference>
<accession>A0A7X0JZ14</accession>
<feature type="domain" description="BPL/LPL catalytic" evidence="7">
    <location>
        <begin position="63"/>
        <end position="253"/>
    </location>
</feature>
<feature type="binding site" evidence="6">
    <location>
        <position position="182"/>
    </location>
    <ligand>
        <name>biotin</name>
        <dbReference type="ChEBI" id="CHEBI:57586"/>
    </ligand>
</feature>
<keyword evidence="1 6" id="KW-0436">Ligase</keyword>
<dbReference type="InterPro" id="IPR013196">
    <property type="entry name" value="HTH_11"/>
</dbReference>
<comment type="similarity">
    <text evidence="6">Belongs to the biotin--protein ligase family.</text>
</comment>
<proteinExistence type="inferred from homology"/>
<feature type="binding site" evidence="6">
    <location>
        <begin position="115"/>
        <end position="117"/>
    </location>
    <ligand>
        <name>biotin</name>
        <dbReference type="ChEBI" id="CHEBI:57586"/>
    </ligand>
</feature>
<reference evidence="8 9" key="1">
    <citation type="submission" date="2020-08" db="EMBL/GenBank/DDBJ databases">
        <title>Genomic Encyclopedia of Type Strains, Phase IV (KMG-IV): sequencing the most valuable type-strain genomes for metagenomic binning, comparative biology and taxonomic classification.</title>
        <authorList>
            <person name="Goeker M."/>
        </authorList>
    </citation>
    <scope>NUCLEOTIDE SEQUENCE [LARGE SCALE GENOMIC DNA]</scope>
    <source>
        <strain evidence="8 9">DSM 22368</strain>
    </source>
</reference>
<evidence type="ECO:0000256" key="6">
    <source>
        <dbReference type="HAMAP-Rule" id="MF_00978"/>
    </source>
</evidence>
<keyword evidence="6" id="KW-0805">Transcription regulation</keyword>
<dbReference type="InterPro" id="IPR045864">
    <property type="entry name" value="aa-tRNA-synth_II/BPL/LPL"/>
</dbReference>
<dbReference type="GO" id="GO:0005524">
    <property type="term" value="F:ATP binding"/>
    <property type="evidence" value="ECO:0007669"/>
    <property type="project" value="UniProtKB-UniRule"/>
</dbReference>
<dbReference type="InterPro" id="IPR004408">
    <property type="entry name" value="Biotin_CoA_COase_ligase"/>
</dbReference>
<dbReference type="InterPro" id="IPR011991">
    <property type="entry name" value="ArsR-like_HTH"/>
</dbReference>
<dbReference type="NCBIfam" id="NF008848">
    <property type="entry name" value="PRK11886.1-3"/>
    <property type="match status" value="1"/>
</dbReference>
<dbReference type="InterPro" id="IPR008988">
    <property type="entry name" value="Transcriptional_repressor_C"/>
</dbReference>
<dbReference type="Pfam" id="PF03099">
    <property type="entry name" value="BPL_LplA_LipB"/>
    <property type="match status" value="1"/>
</dbReference>
<dbReference type="PANTHER" id="PTHR12835:SF5">
    <property type="entry name" value="BIOTIN--PROTEIN LIGASE"/>
    <property type="match status" value="1"/>
</dbReference>
<keyword evidence="3 6" id="KW-0067">ATP-binding</keyword>
<evidence type="ECO:0000256" key="4">
    <source>
        <dbReference type="ARBA" id="ARBA00023267"/>
    </source>
</evidence>
<dbReference type="Gene3D" id="1.10.10.10">
    <property type="entry name" value="Winged helix-like DNA-binding domain superfamily/Winged helix DNA-binding domain"/>
    <property type="match status" value="1"/>
</dbReference>
<dbReference type="InterPro" id="IPR036388">
    <property type="entry name" value="WH-like_DNA-bd_sf"/>
</dbReference>
<keyword evidence="6" id="KW-0678">Repressor</keyword>
<dbReference type="Gene3D" id="2.30.30.100">
    <property type="match status" value="1"/>
</dbReference>
<dbReference type="EMBL" id="JACHHT010000011">
    <property type="protein sequence ID" value="MBB6523911.1"/>
    <property type="molecule type" value="Genomic_DNA"/>
</dbReference>
<dbReference type="Proteomes" id="UP000528457">
    <property type="component" value="Unassembled WGS sequence"/>
</dbReference>
<evidence type="ECO:0000313" key="9">
    <source>
        <dbReference type="Proteomes" id="UP000528457"/>
    </source>
</evidence>
<dbReference type="SUPFAM" id="SSF46785">
    <property type="entry name" value="Winged helix' DNA-binding domain"/>
    <property type="match status" value="1"/>
</dbReference>
<comment type="caution">
    <text evidence="8">The sequence shown here is derived from an EMBL/GenBank/DDBJ whole genome shotgun (WGS) entry which is preliminary data.</text>
</comment>
<dbReference type="GO" id="GO:0005737">
    <property type="term" value="C:cytoplasm"/>
    <property type="evidence" value="ECO:0007669"/>
    <property type="project" value="TreeGrafter"/>
</dbReference>
<keyword evidence="2 6" id="KW-0547">Nucleotide-binding</keyword>
<keyword evidence="6" id="KW-0804">Transcription</keyword>
<dbReference type="SUPFAM" id="SSF50037">
    <property type="entry name" value="C-terminal domain of transcriptional repressors"/>
    <property type="match status" value="1"/>
</dbReference>
<dbReference type="Gene3D" id="3.30.930.10">
    <property type="entry name" value="Bira Bifunctional Protein, Domain 2"/>
    <property type="match status" value="1"/>
</dbReference>
<dbReference type="NCBIfam" id="TIGR00121">
    <property type="entry name" value="birA_ligase"/>
    <property type="match status" value="1"/>
</dbReference>
<dbReference type="InParanoid" id="A0A7X0JZ14"/>
<dbReference type="CDD" id="cd16442">
    <property type="entry name" value="BPL"/>
    <property type="match status" value="1"/>
</dbReference>
<dbReference type="FunCoup" id="A0A7X0JZ14">
    <property type="interactions" value="447"/>
</dbReference>
<dbReference type="GO" id="GO:0006355">
    <property type="term" value="P:regulation of DNA-templated transcription"/>
    <property type="evidence" value="ECO:0007669"/>
    <property type="project" value="UniProtKB-UniRule"/>
</dbReference>
<evidence type="ECO:0000256" key="5">
    <source>
        <dbReference type="ARBA" id="ARBA00047846"/>
    </source>
</evidence>
<organism evidence="8 9">
    <name type="scientific">Pseudoteredinibacter isoporae</name>
    <dbReference type="NCBI Taxonomy" id="570281"/>
    <lineage>
        <taxon>Bacteria</taxon>
        <taxon>Pseudomonadati</taxon>
        <taxon>Pseudomonadota</taxon>
        <taxon>Gammaproteobacteria</taxon>
        <taxon>Cellvibrionales</taxon>
        <taxon>Cellvibrionaceae</taxon>
        <taxon>Pseudoteredinibacter</taxon>
    </lineage>
</organism>
<protein>
    <recommendedName>
        <fullName evidence="6">Bifunctional ligase/repressor BirA</fullName>
    </recommendedName>
    <alternativeName>
        <fullName evidence="6">Biotin operon repressor</fullName>
    </alternativeName>
    <alternativeName>
        <fullName evidence="6">Biotin--[acetyl-CoA-carboxylase] ligase</fullName>
        <ecNumber evidence="6">6.3.4.15</ecNumber>
    </alternativeName>
    <alternativeName>
        <fullName evidence="6">Biotin--protein ligase</fullName>
    </alternativeName>
    <alternativeName>
        <fullName evidence="6">Biotin-[acetyl-CoA carboxylase] synthetase</fullName>
    </alternativeName>
</protein>
<dbReference type="GO" id="GO:0004077">
    <property type="term" value="F:biotin--[biotin carboxyl-carrier protein] ligase activity"/>
    <property type="evidence" value="ECO:0007669"/>
    <property type="project" value="UniProtKB-UniRule"/>
</dbReference>
<feature type="DNA-binding region" description="H-T-H motif" evidence="6">
    <location>
        <begin position="18"/>
        <end position="37"/>
    </location>
</feature>
<dbReference type="SUPFAM" id="SSF55681">
    <property type="entry name" value="Class II aaRS and biotin synthetases"/>
    <property type="match status" value="1"/>
</dbReference>
<sequence length="319" mass="34470">MNLVDILNVLADGEFHSGEELGQAMGVSRTAVWKHLHKLDELGLELTSVKGRGYCLAGGLDLLNQENILRQMESGAADLVSKFEIFHSIESTNSYLLTGGDHGHVCMAERQLAGRGRRGRNWISPFARNIYLSVSWTFQGGAQALEGLSLAVGVAVAEAIASHGVEGVQLKWPNDVLHQGRKLGGILLEMSGDVSGECKLVLGIGLNVDMPREPSEEIEQAWVDLKQLGFNGSRNDLAAAILQRVMPMLASYDKGGFGEYRDRWQALDAFFGQPVYVSSAQQRTEGVANGVAESGALRLLVNGVEQHFSGGEVSLRLLG</sequence>
<evidence type="ECO:0000256" key="2">
    <source>
        <dbReference type="ARBA" id="ARBA00022741"/>
    </source>
</evidence>
<dbReference type="CDD" id="cd00090">
    <property type="entry name" value="HTH_ARSR"/>
    <property type="match status" value="1"/>
</dbReference>
<dbReference type="InterPro" id="IPR036390">
    <property type="entry name" value="WH_DNA-bd_sf"/>
</dbReference>
<dbReference type="InterPro" id="IPR003142">
    <property type="entry name" value="BPL_C"/>
</dbReference>
<name>A0A7X0JZ14_9GAMM</name>
<feature type="binding site" evidence="6">
    <location>
        <begin position="91"/>
        <end position="93"/>
    </location>
    <ligand>
        <name>biotin</name>
        <dbReference type="ChEBI" id="CHEBI:57586"/>
    </ligand>
</feature>